<dbReference type="InterPro" id="IPR027417">
    <property type="entry name" value="P-loop_NTPase"/>
</dbReference>
<keyword evidence="3" id="KW-0547">Nucleotide-binding</keyword>
<dbReference type="PROSITE" id="PS50893">
    <property type="entry name" value="ABC_TRANSPORTER_2"/>
    <property type="match status" value="1"/>
</dbReference>
<reference evidence="6" key="1">
    <citation type="journal article" date="2018" name="Int. J. Syst. Evol. Microbiol.">
        <title>Jatrophihabitans telluris sp. nov., isolated from sediment soil of lava forest wetlands and the emended description of the genus Jatrophihabitans.</title>
        <authorList>
            <person name="Lee K.C."/>
            <person name="Suh M.K."/>
            <person name="Eom M.K."/>
            <person name="Kim K.K."/>
            <person name="Kim J.S."/>
            <person name="Kim D.S."/>
            <person name="Ko S.H."/>
            <person name="Shin Y.K."/>
            <person name="Lee J.S."/>
        </authorList>
    </citation>
    <scope>NUCLEOTIDE SEQUENCE</scope>
    <source>
        <strain evidence="6">N237</strain>
    </source>
</reference>
<dbReference type="GO" id="GO:0005524">
    <property type="term" value="F:ATP binding"/>
    <property type="evidence" value="ECO:0007669"/>
    <property type="project" value="UniProtKB-KW"/>
</dbReference>
<dbReference type="InterPro" id="IPR003593">
    <property type="entry name" value="AAA+_ATPase"/>
</dbReference>
<reference evidence="6" key="2">
    <citation type="submission" date="2022-05" db="EMBL/GenBank/DDBJ databases">
        <authorList>
            <person name="Kim J.-S."/>
            <person name="Lee K."/>
            <person name="Suh M."/>
            <person name="Eom M."/>
            <person name="Kim J.-S."/>
            <person name="Kim D.-S."/>
            <person name="Ko S.-H."/>
            <person name="Shin Y."/>
            <person name="Lee J.-S."/>
        </authorList>
    </citation>
    <scope>NUCLEOTIDE SEQUENCE</scope>
    <source>
        <strain evidence="6">N237</strain>
    </source>
</reference>
<dbReference type="CDD" id="cd03268">
    <property type="entry name" value="ABC_BcrA_bacitracin_resist"/>
    <property type="match status" value="1"/>
</dbReference>
<dbReference type="SMART" id="SM00382">
    <property type="entry name" value="AAA"/>
    <property type="match status" value="1"/>
</dbReference>
<evidence type="ECO:0000313" key="7">
    <source>
        <dbReference type="Proteomes" id="UP001056336"/>
    </source>
</evidence>
<dbReference type="PANTHER" id="PTHR43335">
    <property type="entry name" value="ABC TRANSPORTER, ATP-BINDING PROTEIN"/>
    <property type="match status" value="1"/>
</dbReference>
<dbReference type="Proteomes" id="UP001056336">
    <property type="component" value="Chromosome"/>
</dbReference>
<evidence type="ECO:0000256" key="1">
    <source>
        <dbReference type="ARBA" id="ARBA00005417"/>
    </source>
</evidence>
<accession>A0ABY4R276</accession>
<keyword evidence="4 6" id="KW-0067">ATP-binding</keyword>
<proteinExistence type="inferred from homology"/>
<name>A0ABY4R276_9ACTN</name>
<evidence type="ECO:0000256" key="4">
    <source>
        <dbReference type="ARBA" id="ARBA00022840"/>
    </source>
</evidence>
<evidence type="ECO:0000259" key="5">
    <source>
        <dbReference type="PROSITE" id="PS50893"/>
    </source>
</evidence>
<organism evidence="6 7">
    <name type="scientific">Jatrophihabitans telluris</name>
    <dbReference type="NCBI Taxonomy" id="2038343"/>
    <lineage>
        <taxon>Bacteria</taxon>
        <taxon>Bacillati</taxon>
        <taxon>Actinomycetota</taxon>
        <taxon>Actinomycetes</taxon>
        <taxon>Jatrophihabitantales</taxon>
        <taxon>Jatrophihabitantaceae</taxon>
        <taxon>Jatrophihabitans</taxon>
    </lineage>
</organism>
<dbReference type="InterPro" id="IPR003439">
    <property type="entry name" value="ABC_transporter-like_ATP-bd"/>
</dbReference>
<protein>
    <submittedName>
        <fullName evidence="6">ABC transporter ATP-binding protein</fullName>
    </submittedName>
</protein>
<dbReference type="EMBL" id="CP097332">
    <property type="protein sequence ID" value="UQX89830.1"/>
    <property type="molecule type" value="Genomic_DNA"/>
</dbReference>
<gene>
    <name evidence="6" type="ORF">M6D93_07450</name>
</gene>
<evidence type="ECO:0000313" key="6">
    <source>
        <dbReference type="EMBL" id="UQX89830.1"/>
    </source>
</evidence>
<dbReference type="RefSeq" id="WP_249773725.1">
    <property type="nucleotide sequence ID" value="NZ_CP097332.1"/>
</dbReference>
<evidence type="ECO:0000256" key="2">
    <source>
        <dbReference type="ARBA" id="ARBA00022448"/>
    </source>
</evidence>
<dbReference type="PANTHER" id="PTHR43335:SF4">
    <property type="entry name" value="ABC TRANSPORTER, ATP-BINDING PROTEIN"/>
    <property type="match status" value="1"/>
</dbReference>
<sequence length="339" mass="35688">MTVASQPPASGHELAPEGRIVIDNLTKVFGQQRAVDQLSFTVEPGSVTGFLGPNGAGKTTTLRMLLGLIAPTSGVATINGVSYHELPLPLQTVGAALEASSFHPAHTGRQHLQIYAAAAGLPSRRADEVLDIVGLSGAATKKTKGYSMGMRQRLGLAATLLGDPRVLILDEPANGLDPEGIRWLRGFFRHLASEGRTVLVSSHQLAEIQEVADRAVILNRGRLVRAGTLAELSRGTSTAIVRGPDLAPLQQALAGAGFTGSTDPDGSMRVRADELTHIGHLAFINNVELHELSLEAFDLEKLFFTLTEGAHQGQQFDGVDTRAAASGGQHPGASTGDLR</sequence>
<dbReference type="SUPFAM" id="SSF52540">
    <property type="entry name" value="P-loop containing nucleoside triphosphate hydrolases"/>
    <property type="match status" value="1"/>
</dbReference>
<keyword evidence="2" id="KW-0813">Transport</keyword>
<feature type="domain" description="ABC transporter" evidence="5">
    <location>
        <begin position="20"/>
        <end position="245"/>
    </location>
</feature>
<keyword evidence="7" id="KW-1185">Reference proteome</keyword>
<evidence type="ECO:0000256" key="3">
    <source>
        <dbReference type="ARBA" id="ARBA00022741"/>
    </source>
</evidence>
<dbReference type="Gene3D" id="3.40.50.300">
    <property type="entry name" value="P-loop containing nucleotide triphosphate hydrolases"/>
    <property type="match status" value="1"/>
</dbReference>
<comment type="similarity">
    <text evidence="1">Belongs to the ABC transporter superfamily.</text>
</comment>
<dbReference type="Pfam" id="PF00005">
    <property type="entry name" value="ABC_tran"/>
    <property type="match status" value="1"/>
</dbReference>